<proteinExistence type="inferred from homology"/>
<sequence>MNDFEREKYSRQILLFGEEGQEKLKNAKVLVAGAGGLGSPVSTYLAIAGVGKIILADFDSVDPSNLNRQFLHHQKDIGRLKIESAKEKLLSMNPDIEVETIVEMLTESNLENLVPECDVIVDALDNLETRHMLNRLVVKRRIPLIHGAVTGYDGQVTTIVPGKTPCFYCIFPRISKKEVFPVLGATAGIIGSIQANEVIKFLTGQGKLLEGRLLFWNGLSGNFSEISLSKLNNCPVCGNLTETRVNK</sequence>
<reference evidence="3 4" key="1">
    <citation type="submission" date="2014-07" db="EMBL/GenBank/DDBJ databases">
        <title>Methanogenic archaea and the global carbon cycle.</title>
        <authorList>
            <person name="Henriksen J.R."/>
            <person name="Luke J."/>
            <person name="Reinhart S."/>
            <person name="Benedict M.N."/>
            <person name="Youngblut N.D."/>
            <person name="Metcalf M.E."/>
            <person name="Whitaker R.J."/>
            <person name="Metcalf W.W."/>
        </authorList>
    </citation>
    <scope>NUCLEOTIDE SEQUENCE [LARGE SCALE GENOMIC DNA]</scope>
    <source>
        <strain evidence="3 4">MS</strain>
    </source>
</reference>
<dbReference type="PANTHER" id="PTHR10953">
    <property type="entry name" value="UBIQUITIN-ACTIVATING ENZYME E1"/>
    <property type="match status" value="1"/>
</dbReference>
<accession>A0A0E3QS34</accession>
<gene>
    <name evidence="3" type="ORF">MSBRM_0340</name>
</gene>
<dbReference type="Proteomes" id="UP000033033">
    <property type="component" value="Chromosome"/>
</dbReference>
<evidence type="ECO:0000313" key="3">
    <source>
        <dbReference type="EMBL" id="AKB53338.1"/>
    </source>
</evidence>
<dbReference type="RefSeq" id="WP_048120312.1">
    <property type="nucleotide sequence ID" value="NZ_CP009528.1"/>
</dbReference>
<name>A0A0E3QS34_METBA</name>
<dbReference type="InterPro" id="IPR045886">
    <property type="entry name" value="ThiF/MoeB/HesA"/>
</dbReference>
<dbReference type="KEGG" id="mby:MSBRM_0340"/>
<organism evidence="3 4">
    <name type="scientific">Methanosarcina barkeri MS</name>
    <dbReference type="NCBI Taxonomy" id="1434108"/>
    <lineage>
        <taxon>Archaea</taxon>
        <taxon>Methanobacteriati</taxon>
        <taxon>Methanobacteriota</taxon>
        <taxon>Stenosarchaea group</taxon>
        <taxon>Methanomicrobia</taxon>
        <taxon>Methanosarcinales</taxon>
        <taxon>Methanosarcinaceae</taxon>
        <taxon>Methanosarcina</taxon>
    </lineage>
</organism>
<dbReference type="GO" id="GO:0016779">
    <property type="term" value="F:nucleotidyltransferase activity"/>
    <property type="evidence" value="ECO:0007669"/>
    <property type="project" value="TreeGrafter"/>
</dbReference>
<dbReference type="InterPro" id="IPR000594">
    <property type="entry name" value="ThiF_NAD_FAD-bd"/>
</dbReference>
<dbReference type="Pfam" id="PF00899">
    <property type="entry name" value="ThiF"/>
    <property type="match status" value="1"/>
</dbReference>
<dbReference type="GeneID" id="24843505"/>
<dbReference type="PATRIC" id="fig|1434108.4.peg.393"/>
<dbReference type="PANTHER" id="PTHR10953:SF102">
    <property type="entry name" value="ADENYLYLTRANSFERASE AND SULFURTRANSFERASE MOCS3"/>
    <property type="match status" value="1"/>
</dbReference>
<dbReference type="InterPro" id="IPR035985">
    <property type="entry name" value="Ubiquitin-activating_enz"/>
</dbReference>
<protein>
    <submittedName>
        <fullName evidence="3">Dinucleotide-utilizing enzymes involved in molybdopterin and thiamine biosynthesis family 2</fullName>
    </submittedName>
</protein>
<dbReference type="SUPFAM" id="SSF69572">
    <property type="entry name" value="Activating enzymes of the ubiquitin-like proteins"/>
    <property type="match status" value="1"/>
</dbReference>
<evidence type="ECO:0000256" key="1">
    <source>
        <dbReference type="ARBA" id="ARBA00009919"/>
    </source>
</evidence>
<comment type="similarity">
    <text evidence="1">Belongs to the HesA/MoeB/ThiF family.</text>
</comment>
<dbReference type="GO" id="GO:0008641">
    <property type="term" value="F:ubiquitin-like modifier activating enzyme activity"/>
    <property type="evidence" value="ECO:0007669"/>
    <property type="project" value="InterPro"/>
</dbReference>
<dbReference type="CDD" id="cd00757">
    <property type="entry name" value="ThiF_MoeB_HesA_family"/>
    <property type="match status" value="1"/>
</dbReference>
<evidence type="ECO:0000313" key="4">
    <source>
        <dbReference type="Proteomes" id="UP000033033"/>
    </source>
</evidence>
<dbReference type="FunFam" id="3.40.50.720:FF:000080">
    <property type="entry name" value="Thiazole biosynthesis adenylyltransferase ThiF"/>
    <property type="match status" value="1"/>
</dbReference>
<dbReference type="Gene3D" id="3.40.50.720">
    <property type="entry name" value="NAD(P)-binding Rossmann-like Domain"/>
    <property type="match status" value="1"/>
</dbReference>
<dbReference type="STRING" id="1434108.MSBRM_0340"/>
<dbReference type="GO" id="GO:0004792">
    <property type="term" value="F:thiosulfate-cyanide sulfurtransferase activity"/>
    <property type="evidence" value="ECO:0007669"/>
    <property type="project" value="TreeGrafter"/>
</dbReference>
<dbReference type="HOGENOM" id="CLU_013325_10_4_2"/>
<keyword evidence="4" id="KW-1185">Reference proteome</keyword>
<dbReference type="AlphaFoldDB" id="A0A0E3QS34"/>
<evidence type="ECO:0000259" key="2">
    <source>
        <dbReference type="Pfam" id="PF00899"/>
    </source>
</evidence>
<dbReference type="EMBL" id="CP009528">
    <property type="protein sequence ID" value="AKB53338.1"/>
    <property type="molecule type" value="Genomic_DNA"/>
</dbReference>
<dbReference type="GO" id="GO:0005737">
    <property type="term" value="C:cytoplasm"/>
    <property type="evidence" value="ECO:0007669"/>
    <property type="project" value="TreeGrafter"/>
</dbReference>
<feature type="domain" description="THIF-type NAD/FAD binding fold" evidence="2">
    <location>
        <begin position="9"/>
        <end position="236"/>
    </location>
</feature>